<feature type="compositionally biased region" description="Polar residues" evidence="2">
    <location>
        <begin position="285"/>
        <end position="305"/>
    </location>
</feature>
<feature type="signal peptide" evidence="3">
    <location>
        <begin position="1"/>
        <end position="27"/>
    </location>
</feature>
<evidence type="ECO:0000313" key="4">
    <source>
        <dbReference type="EMBL" id="SEB38275.1"/>
    </source>
</evidence>
<feature type="region of interest" description="Disordered" evidence="2">
    <location>
        <begin position="283"/>
        <end position="305"/>
    </location>
</feature>
<comment type="similarity">
    <text evidence="1">Belongs to the TolB family.</text>
</comment>
<dbReference type="PANTHER" id="PTHR36842:SF1">
    <property type="entry name" value="PROTEIN TOLB"/>
    <property type="match status" value="1"/>
</dbReference>
<sequence>MTIRIQQSLRRALLALAAVGCAGRLHAQDNVFTGTNTGADRVRIAAADFRGTSPDAAALKRTFDSVLYSDLGNAGVFDLVSKSMQPQGTPGAPAEIRLPEWAGGTTNAAFVAFGSFGINAGRAVVSAYVDDTHNAQFPQVLGKQYTEAADENGARTIAHKLADEIILRLGGGIPGIAESKIYYVHAAGGAKEIWAMDYDGANAHAITNLGTISLSPRVSPDNSRLAFSSLGKYGFQIRVFSLLLNRMVTFPDSGGTNLSPAWSANGQLAYSSSRPGDPEIYVSDGSGNNARRITNSRGPDVSPTWNPKTGSQIAWISGRTGLPQVYIMDVDGAGVQRMTDSGYATSVSWSPNGQFLAFAWDRKYGPGAPGGQDIYLMDVASKKWVQLTNGIGRCDFPSWSPDGRHIVFAVGSGARAEVWTMLADGTGKHKLAGTGSDMPNWSFR</sequence>
<evidence type="ECO:0000256" key="1">
    <source>
        <dbReference type="ARBA" id="ARBA00009820"/>
    </source>
</evidence>
<dbReference type="AlphaFoldDB" id="A0A1H4IWN7"/>
<protein>
    <submittedName>
        <fullName evidence="4">TolB protein</fullName>
    </submittedName>
</protein>
<dbReference type="SUPFAM" id="SSF52964">
    <property type="entry name" value="TolB, N-terminal domain"/>
    <property type="match status" value="1"/>
</dbReference>
<dbReference type="PANTHER" id="PTHR36842">
    <property type="entry name" value="PROTEIN TOLB HOMOLOG"/>
    <property type="match status" value="1"/>
</dbReference>
<organism evidence="4 5">
    <name type="scientific">Terriglobus roseus</name>
    <dbReference type="NCBI Taxonomy" id="392734"/>
    <lineage>
        <taxon>Bacteria</taxon>
        <taxon>Pseudomonadati</taxon>
        <taxon>Acidobacteriota</taxon>
        <taxon>Terriglobia</taxon>
        <taxon>Terriglobales</taxon>
        <taxon>Acidobacteriaceae</taxon>
        <taxon>Terriglobus</taxon>
    </lineage>
</organism>
<dbReference type="Gene3D" id="3.40.50.10070">
    <property type="entry name" value="TolB, N-terminal domain"/>
    <property type="match status" value="1"/>
</dbReference>
<dbReference type="InterPro" id="IPR011659">
    <property type="entry name" value="WD40"/>
</dbReference>
<dbReference type="InterPro" id="IPR011042">
    <property type="entry name" value="6-blade_b-propeller_TolB-like"/>
</dbReference>
<dbReference type="Proteomes" id="UP000182409">
    <property type="component" value="Unassembled WGS sequence"/>
</dbReference>
<evidence type="ECO:0000313" key="5">
    <source>
        <dbReference type="Proteomes" id="UP000182409"/>
    </source>
</evidence>
<dbReference type="Pfam" id="PF07676">
    <property type="entry name" value="PD40"/>
    <property type="match status" value="5"/>
</dbReference>
<name>A0A1H4IWN7_9BACT</name>
<evidence type="ECO:0000256" key="2">
    <source>
        <dbReference type="SAM" id="MobiDB-lite"/>
    </source>
</evidence>
<dbReference type="Gene3D" id="2.120.10.30">
    <property type="entry name" value="TolB, C-terminal domain"/>
    <property type="match status" value="2"/>
</dbReference>
<evidence type="ECO:0000256" key="3">
    <source>
        <dbReference type="SAM" id="SignalP"/>
    </source>
</evidence>
<feature type="chain" id="PRO_5010336392" evidence="3">
    <location>
        <begin position="28"/>
        <end position="444"/>
    </location>
</feature>
<dbReference type="EMBL" id="FNSD01000001">
    <property type="protein sequence ID" value="SEB38275.1"/>
    <property type="molecule type" value="Genomic_DNA"/>
</dbReference>
<accession>A0A1H4IWN7</accession>
<dbReference type="SUPFAM" id="SSF69304">
    <property type="entry name" value="Tricorn protease N-terminal domain"/>
    <property type="match status" value="1"/>
</dbReference>
<keyword evidence="3" id="KW-0732">Signal</keyword>
<proteinExistence type="inferred from homology"/>
<gene>
    <name evidence="4" type="ORF">SAMN05443244_0142</name>
</gene>
<dbReference type="OrthoDB" id="108903at2"/>
<reference evidence="4 5" key="1">
    <citation type="submission" date="2016-10" db="EMBL/GenBank/DDBJ databases">
        <authorList>
            <person name="de Groot N.N."/>
        </authorList>
    </citation>
    <scope>NUCLEOTIDE SEQUENCE [LARGE SCALE GENOMIC DNA]</scope>
    <source>
        <strain evidence="4 5">AB35.6</strain>
    </source>
</reference>
<dbReference type="RefSeq" id="WP_074651889.1">
    <property type="nucleotide sequence ID" value="NZ_FNSD01000001.1"/>
</dbReference>